<feature type="compositionally biased region" description="Basic and acidic residues" evidence="2">
    <location>
        <begin position="1687"/>
        <end position="1698"/>
    </location>
</feature>
<dbReference type="STRING" id="94643.A0A2A9M9M6"/>
<feature type="compositionally biased region" description="Basic and acidic residues" evidence="2">
    <location>
        <begin position="58"/>
        <end position="68"/>
    </location>
</feature>
<comment type="caution">
    <text evidence="3">The sequence shown here is derived from an EMBL/GenBank/DDBJ whole genome shotgun (WGS) entry which is preliminary data.</text>
</comment>
<feature type="region of interest" description="Disordered" evidence="2">
    <location>
        <begin position="1"/>
        <end position="90"/>
    </location>
</feature>
<evidence type="ECO:0000313" key="4">
    <source>
        <dbReference type="Proteomes" id="UP000224006"/>
    </source>
</evidence>
<evidence type="ECO:0000256" key="1">
    <source>
        <dbReference type="SAM" id="Coils"/>
    </source>
</evidence>
<feature type="compositionally biased region" description="Acidic residues" evidence="2">
    <location>
        <begin position="1111"/>
        <end position="1123"/>
    </location>
</feature>
<evidence type="ECO:0000313" key="3">
    <source>
        <dbReference type="EMBL" id="PFH32373.1"/>
    </source>
</evidence>
<gene>
    <name evidence="3" type="ORF">BESB_016910</name>
</gene>
<feature type="compositionally biased region" description="Polar residues" evidence="2">
    <location>
        <begin position="450"/>
        <end position="464"/>
    </location>
</feature>
<name>A0A2A9M9M6_BESBE</name>
<feature type="region of interest" description="Disordered" evidence="2">
    <location>
        <begin position="179"/>
        <end position="213"/>
    </location>
</feature>
<dbReference type="GeneID" id="40306752"/>
<accession>A0A2A9M9M6</accession>
<feature type="region of interest" description="Disordered" evidence="2">
    <location>
        <begin position="267"/>
        <end position="512"/>
    </location>
</feature>
<sequence length="1698" mass="183332">MSLFSGMMVKKSGAGSSAPPAPAPSSMSLPSSSSFPSHSVCSPASLPYSHSPSTASERSLHVVDRLPHADGPVDALARGGKGFPQHRGVEQRVFEERVSSESRLCGSAEPHRRLSELTSTEEVAAMPAAVSHQVSSPDVSAAHVSGPSSSSSFLQSSAFSFLQPRADTGACRASSTVGSLAAAPPQDSGARSHKSLTDILSYPPPPPSSAMSASPFSFARPSASLHASVSAVSSTGVLDALSFPEAPSHSVADFLVPRVVKKKPRSVNVPGCMGRQQQHSLAAAPGADLDDGEERARRDIGLSRSSSHSSLLAPPSEVSDQAFPAPPARPVDGQCIPCAHDNATRLPASSPLSSRGAGASELERTRDGDSGPAGGVASLADQRLRADARERPAFAPQRSSSVAGSPEHSSLSSRRPSLAVAAASPRLAHVPSAPMPEELKRIASRGSTREGASTVSPKNAYSPSDRQETEETLGERQPSTSPLASFSSSPVSSSSAARAPGSPSSSRRTARGPLALTAADRETRLPSVVSPSSVCLTSGLKSPPDAACAWYYVCRTDCLQQQREQIQRLARSLELQIATLNDLETLEKEQKTLEQQQEGHVANEDFEAAAKIDVELQHLQGAYDRKLGSLLDQGGREQLRAAQGNAEISRKLFDAVAKLHRQLTNIDYQRRDEREQAKQEARDRREREEREIEKESAALRERLRDCEETAQVTAASLTALGDREKEEEKAIETQLEQLEAEQIQTEEQINDLRQRLAALEAEWERRQYEMAELRQQQSKLKETLRREEDDLRATQRSLQERERVLEAEEEKLHRRREALEELARAADEEELEYVAGATALGASLASFAKRLRFLKSLHKFRRAIAERLRVSLSSAALERCQERMQQLGDERRELQAHLHSQEERRFKLRGEQQQHLLMLPLLEQEKALAVSSRHFKEAASFSAEIKQCQEAVDTLAAKLDACAEEIKRSQQQLDALEPELRHLRVMQLKQQREHQAQQKKLIREQLRILEKIRRACPSERDTNYLQALDEEAEVYRHLLARLEQTASLRSQESNNGVVTSAEKKRKSPSASGPWASGGEEEVEAAGGAALHSEQAPAGDEDDARSHSEGEPLFDEDFFSDEDTPVSGGQEKSTAAAAAREGSTRPVPTPLLQSPAAGADENDRRESSDASSPRTPSPSPPANLAERVAGSEEREATREARSASRREAVSGGKSLAASQAGEETRKRPPGEGEEDQQGESRGASADVSCIPPQPAAAAPSEEPTDSVIREETAVGLLRERAQGSHRGAVQQLTETRRGEEEDEIEKEAQSVRGPILPGESAGAERGHAAASAATLQRLLAAERQQNEQLHRQQELLSLLYEQLAQEEELGASEEGDISLTAALREQILSVQSVIDETRRQTELLKRERALCDHPQAEVNAHASLQDATGSEGEAASAALSHGASSDLPWLSREAPAPAGGDQRAASFSVVSSPVQDARDDRHADQTKTVDVDVSREGRLRSEESWGLRSSTASKPQSANGGLFAGLQFKKRGESKPKTEDADGGKHSDTQSGGQDAEGELKGKVSHYAEEKQDAPAIETLNSSDATHQPHHAATGDPARALAERPSRKACVGEGSSRGGSCKEPNCEGSVDDEKVEIALGEEFHKGDGRSTECARPGRGPDSEGDEGAECLHSLKEVGSLDLPEDVSDDMHAHHDKGSE</sequence>
<protein>
    <submittedName>
        <fullName evidence="3">Uncharacterized protein</fullName>
    </submittedName>
</protein>
<evidence type="ECO:0000256" key="2">
    <source>
        <dbReference type="SAM" id="MobiDB-lite"/>
    </source>
</evidence>
<feature type="compositionally biased region" description="Polar residues" evidence="2">
    <location>
        <begin position="48"/>
        <end position="57"/>
    </location>
</feature>
<dbReference type="OrthoDB" id="333992at2759"/>
<feature type="region of interest" description="Disordered" evidence="2">
    <location>
        <begin position="1423"/>
        <end position="1628"/>
    </location>
</feature>
<feature type="region of interest" description="Disordered" evidence="2">
    <location>
        <begin position="1640"/>
        <end position="1698"/>
    </location>
</feature>
<feature type="coiled-coil region" evidence="1">
    <location>
        <begin position="556"/>
        <end position="603"/>
    </location>
</feature>
<feature type="compositionally biased region" description="Polar residues" evidence="2">
    <location>
        <begin position="1506"/>
        <end position="1518"/>
    </location>
</feature>
<dbReference type="EMBL" id="NWUJ01000011">
    <property type="protein sequence ID" value="PFH32373.1"/>
    <property type="molecule type" value="Genomic_DNA"/>
</dbReference>
<feature type="compositionally biased region" description="Basic and acidic residues" evidence="2">
    <location>
        <begin position="1475"/>
        <end position="1504"/>
    </location>
</feature>
<feature type="compositionally biased region" description="Basic and acidic residues" evidence="2">
    <location>
        <begin position="1529"/>
        <end position="1547"/>
    </location>
</feature>
<dbReference type="RefSeq" id="XP_029216382.1">
    <property type="nucleotide sequence ID" value="XM_029360406.1"/>
</dbReference>
<keyword evidence="1" id="KW-0175">Coiled coil</keyword>
<feature type="compositionally biased region" description="Low complexity" evidence="2">
    <location>
        <begin position="478"/>
        <end position="507"/>
    </location>
</feature>
<feature type="region of interest" description="Disordered" evidence="2">
    <location>
        <begin position="670"/>
        <end position="693"/>
    </location>
</feature>
<feature type="compositionally biased region" description="Basic and acidic residues" evidence="2">
    <location>
        <begin position="1557"/>
        <end position="1572"/>
    </location>
</feature>
<feature type="coiled-coil region" evidence="1">
    <location>
        <begin position="877"/>
        <end position="904"/>
    </location>
</feature>
<feature type="compositionally biased region" description="Low complexity" evidence="2">
    <location>
        <begin position="1428"/>
        <end position="1444"/>
    </location>
</feature>
<dbReference type="KEGG" id="bbes:BESB_016910"/>
<organism evidence="3 4">
    <name type="scientific">Besnoitia besnoiti</name>
    <name type="common">Apicomplexan protozoan</name>
    <dbReference type="NCBI Taxonomy" id="94643"/>
    <lineage>
        <taxon>Eukaryota</taxon>
        <taxon>Sar</taxon>
        <taxon>Alveolata</taxon>
        <taxon>Apicomplexa</taxon>
        <taxon>Conoidasida</taxon>
        <taxon>Coccidia</taxon>
        <taxon>Eucoccidiorida</taxon>
        <taxon>Eimeriorina</taxon>
        <taxon>Sarcocystidae</taxon>
        <taxon>Besnoitia</taxon>
    </lineage>
</organism>
<dbReference type="VEuPathDB" id="ToxoDB:BESB_016910"/>
<feature type="coiled-coil region" evidence="1">
    <location>
        <begin position="1331"/>
        <end position="1368"/>
    </location>
</feature>
<feature type="compositionally biased region" description="Low complexity" evidence="2">
    <location>
        <begin position="302"/>
        <end position="312"/>
    </location>
</feature>
<feature type="compositionally biased region" description="Basic and acidic residues" evidence="2">
    <location>
        <begin position="1266"/>
        <end position="1281"/>
    </location>
</feature>
<feature type="compositionally biased region" description="Polar residues" evidence="2">
    <location>
        <begin position="1049"/>
        <end position="1058"/>
    </location>
</feature>
<feature type="compositionally biased region" description="Low complexity" evidence="2">
    <location>
        <begin position="1068"/>
        <end position="1077"/>
    </location>
</feature>
<feature type="compositionally biased region" description="Basic and acidic residues" evidence="2">
    <location>
        <begin position="382"/>
        <end position="392"/>
    </location>
</feature>
<feature type="compositionally biased region" description="Polar residues" evidence="2">
    <location>
        <begin position="397"/>
        <end position="415"/>
    </location>
</feature>
<feature type="compositionally biased region" description="Low complexity" evidence="2">
    <location>
        <begin position="12"/>
        <end position="45"/>
    </location>
</feature>
<feature type="compositionally biased region" description="Basic and acidic residues" evidence="2">
    <location>
        <begin position="1640"/>
        <end position="1651"/>
    </location>
</feature>
<feature type="coiled-coil region" evidence="1">
    <location>
        <begin position="945"/>
        <end position="1045"/>
    </location>
</feature>
<reference evidence="3 4" key="1">
    <citation type="submission" date="2017-09" db="EMBL/GenBank/DDBJ databases">
        <title>Genome sequencing of Besnoitia besnoiti strain Bb-Ger1.</title>
        <authorList>
            <person name="Schares G."/>
            <person name="Venepally P."/>
            <person name="Lorenzi H.A."/>
        </authorList>
    </citation>
    <scope>NUCLEOTIDE SEQUENCE [LARGE SCALE GENOMIC DNA]</scope>
    <source>
        <strain evidence="3 4">Bb-Ger1</strain>
    </source>
</reference>
<feature type="region of interest" description="Disordered" evidence="2">
    <location>
        <begin position="1049"/>
        <end position="1330"/>
    </location>
</feature>
<proteinExistence type="predicted"/>
<feature type="compositionally biased region" description="Basic and acidic residues" evidence="2">
    <location>
        <begin position="1188"/>
        <end position="1207"/>
    </location>
</feature>
<dbReference type="Proteomes" id="UP000224006">
    <property type="component" value="Chromosome X"/>
</dbReference>
<keyword evidence="4" id="KW-1185">Reference proteome</keyword>